<dbReference type="AlphaFoldDB" id="A0A542DA11"/>
<evidence type="ECO:0000313" key="2">
    <source>
        <dbReference type="Proteomes" id="UP000316298"/>
    </source>
</evidence>
<proteinExistence type="predicted"/>
<name>A0A542DA11_9ACTN</name>
<dbReference type="RefSeq" id="WP_141862244.1">
    <property type="nucleotide sequence ID" value="NZ_BAAAKA010000027.1"/>
</dbReference>
<reference evidence="1 2" key="1">
    <citation type="submission" date="2019-06" db="EMBL/GenBank/DDBJ databases">
        <title>Sequencing the genomes of 1000 actinobacteria strains.</title>
        <authorList>
            <person name="Klenk H.-P."/>
        </authorList>
    </citation>
    <scope>NUCLEOTIDE SEQUENCE [LARGE SCALE GENOMIC DNA]</scope>
    <source>
        <strain evidence="1 2">DSM 17305</strain>
    </source>
</reference>
<dbReference type="InterPro" id="IPR025358">
    <property type="entry name" value="DUF4262"/>
</dbReference>
<gene>
    <name evidence="1" type="ORF">FB475_6886</name>
</gene>
<dbReference type="OrthoDB" id="511192at2"/>
<dbReference type="Proteomes" id="UP000316298">
    <property type="component" value="Unassembled WGS sequence"/>
</dbReference>
<accession>A0A542DA11</accession>
<comment type="caution">
    <text evidence="1">The sequence shown here is derived from an EMBL/GenBank/DDBJ whole genome shotgun (WGS) entry which is preliminary data.</text>
</comment>
<evidence type="ECO:0000313" key="1">
    <source>
        <dbReference type="EMBL" id="TQI99897.1"/>
    </source>
</evidence>
<dbReference type="Pfam" id="PF14081">
    <property type="entry name" value="DUF4262"/>
    <property type="match status" value="1"/>
</dbReference>
<sequence>MCDLCGGLTDELFARQLEDKIQTYGWAMFYVSGDGARNPAFGYTLGLSLYEHPEIIVFDDEPAFAQPSLKPLAWAVMAGAEFDEGDDLSCFFPPPDTAQLLRFPDSATHLYTANTMFRQPGQPPLPALQLVVPSRTALMRPTGSGQAPHGGAR</sequence>
<protein>
    <submittedName>
        <fullName evidence="1">Uncharacterized protein DUF4262</fullName>
    </submittedName>
</protein>
<dbReference type="EMBL" id="VFMM01000004">
    <property type="protein sequence ID" value="TQI99897.1"/>
    <property type="molecule type" value="Genomic_DNA"/>
</dbReference>
<organism evidence="1 2">
    <name type="scientific">Kribbella jejuensis</name>
    <dbReference type="NCBI Taxonomy" id="236068"/>
    <lineage>
        <taxon>Bacteria</taxon>
        <taxon>Bacillati</taxon>
        <taxon>Actinomycetota</taxon>
        <taxon>Actinomycetes</taxon>
        <taxon>Propionibacteriales</taxon>
        <taxon>Kribbellaceae</taxon>
        <taxon>Kribbella</taxon>
    </lineage>
</organism>
<keyword evidence="2" id="KW-1185">Reference proteome</keyword>